<dbReference type="AlphaFoldDB" id="A0A6G0VX40"/>
<organism evidence="2 3">
    <name type="scientific">Aphis craccivora</name>
    <name type="common">Cowpea aphid</name>
    <dbReference type="NCBI Taxonomy" id="307492"/>
    <lineage>
        <taxon>Eukaryota</taxon>
        <taxon>Metazoa</taxon>
        <taxon>Ecdysozoa</taxon>
        <taxon>Arthropoda</taxon>
        <taxon>Hexapoda</taxon>
        <taxon>Insecta</taxon>
        <taxon>Pterygota</taxon>
        <taxon>Neoptera</taxon>
        <taxon>Paraneoptera</taxon>
        <taxon>Hemiptera</taxon>
        <taxon>Sternorrhyncha</taxon>
        <taxon>Aphidomorpha</taxon>
        <taxon>Aphidoidea</taxon>
        <taxon>Aphididae</taxon>
        <taxon>Aphidini</taxon>
        <taxon>Aphis</taxon>
        <taxon>Aphis</taxon>
    </lineage>
</organism>
<feature type="compositionally biased region" description="Basic and acidic residues" evidence="1">
    <location>
        <begin position="90"/>
        <end position="101"/>
    </location>
</feature>
<dbReference type="EMBL" id="VUJU01010883">
    <property type="protein sequence ID" value="KAF0712564.1"/>
    <property type="molecule type" value="Genomic_DNA"/>
</dbReference>
<sequence length="101" mass="11798">MKWTDPGEPQDQIEQVITKGQARMQNYYDQRHHPGVKYKSSKKQAKYRERPLQVLEVLPGDTYRVAELATDSKMLQEVEEVGGEFEDEDRSQIKTQEENAN</sequence>
<feature type="region of interest" description="Disordered" evidence="1">
    <location>
        <begin position="80"/>
        <end position="101"/>
    </location>
</feature>
<reference evidence="2 3" key="1">
    <citation type="submission" date="2019-08" db="EMBL/GenBank/DDBJ databases">
        <title>Whole genome of Aphis craccivora.</title>
        <authorList>
            <person name="Voronova N.V."/>
            <person name="Shulinski R.S."/>
            <person name="Bandarenka Y.V."/>
            <person name="Zhorov D.G."/>
            <person name="Warner D."/>
        </authorList>
    </citation>
    <scope>NUCLEOTIDE SEQUENCE [LARGE SCALE GENOMIC DNA]</scope>
    <source>
        <strain evidence="2">180601</strain>
        <tissue evidence="2">Whole Body</tissue>
    </source>
</reference>
<feature type="compositionally biased region" description="Acidic residues" evidence="1">
    <location>
        <begin position="80"/>
        <end position="89"/>
    </location>
</feature>
<dbReference type="Proteomes" id="UP000478052">
    <property type="component" value="Unassembled WGS sequence"/>
</dbReference>
<evidence type="ECO:0000256" key="1">
    <source>
        <dbReference type="SAM" id="MobiDB-lite"/>
    </source>
</evidence>
<comment type="caution">
    <text evidence="2">The sequence shown here is derived from an EMBL/GenBank/DDBJ whole genome shotgun (WGS) entry which is preliminary data.</text>
</comment>
<name>A0A6G0VX40_APHCR</name>
<gene>
    <name evidence="2" type="ORF">FWK35_00030387</name>
</gene>
<accession>A0A6G0VX40</accession>
<evidence type="ECO:0000313" key="3">
    <source>
        <dbReference type="Proteomes" id="UP000478052"/>
    </source>
</evidence>
<keyword evidence="3" id="KW-1185">Reference proteome</keyword>
<protein>
    <submittedName>
        <fullName evidence="2">Uncharacterized protein</fullName>
    </submittedName>
</protein>
<evidence type="ECO:0000313" key="2">
    <source>
        <dbReference type="EMBL" id="KAF0712564.1"/>
    </source>
</evidence>
<proteinExistence type="predicted"/>